<dbReference type="KEGG" id="rpod:E0E05_12365"/>
<protein>
    <submittedName>
        <fullName evidence="1">Uncharacterized protein</fullName>
    </submittedName>
</protein>
<organism evidence="1 2">
    <name type="scientific">Roseitalea porphyridii</name>
    <dbReference type="NCBI Taxonomy" id="1852022"/>
    <lineage>
        <taxon>Bacteria</taxon>
        <taxon>Pseudomonadati</taxon>
        <taxon>Pseudomonadota</taxon>
        <taxon>Alphaproteobacteria</taxon>
        <taxon>Hyphomicrobiales</taxon>
        <taxon>Ahrensiaceae</taxon>
        <taxon>Roseitalea</taxon>
    </lineage>
</organism>
<dbReference type="GeneID" id="90768095"/>
<dbReference type="AlphaFoldDB" id="A0A4P6V3U7"/>
<sequence length="335" mass="37583">MPDRKSLTVHYRRMEDPVGALNGGTLETRVRGALNHVVEGGLLSEHWKRRAWVVPPENADTLLMNVFHDDGVSFFGDLTVYTRGFMQALLRNEPDVAVLPVEQRPPPEGREYIHSMMYWMVLGNHVLTIQSRSLNTKHLEQYLTWLLKEQTAQMANNGQVLLTAKFDSEEVGGDLEDLREIIVGGTGVVDAAPTRLPEQPAEQVQEVAEHVDVGARRPWGERALDVLRAVMNNEADVQELLESIPDEADLDVSVHIGYKAKKRRVTRAPMQQALRNLPEGEITAIGKHGRMTGKDIRLSFPVRVLCEGSLLEPNDVRAKLKAAFDYFVENGKIEA</sequence>
<evidence type="ECO:0000313" key="2">
    <source>
        <dbReference type="Proteomes" id="UP000293719"/>
    </source>
</evidence>
<accession>A0A4P6V3U7</accession>
<keyword evidence="2" id="KW-1185">Reference proteome</keyword>
<dbReference type="EMBL" id="CP036532">
    <property type="protein sequence ID" value="QBK31326.1"/>
    <property type="molecule type" value="Genomic_DNA"/>
</dbReference>
<evidence type="ECO:0000313" key="1">
    <source>
        <dbReference type="EMBL" id="QBK31326.1"/>
    </source>
</evidence>
<reference evidence="1 2" key="1">
    <citation type="journal article" date="2017" name="Int. J. Syst. Evol. Microbiol.">
        <title>Roseitalea porphyridii gen. nov., sp. nov., isolated from a red alga, and reclassification of Hoeflea suaedae Chung et al. 2013 as Pseudohoeflea suaedae gen. nov., comb. nov.</title>
        <authorList>
            <person name="Hyeon J.W."/>
            <person name="Jeong S.E."/>
            <person name="Baek K."/>
            <person name="Jeon C.O."/>
        </authorList>
    </citation>
    <scope>NUCLEOTIDE SEQUENCE [LARGE SCALE GENOMIC DNA]</scope>
    <source>
        <strain evidence="1 2">MA7-20</strain>
    </source>
</reference>
<name>A0A4P6V3U7_9HYPH</name>
<proteinExistence type="predicted"/>
<dbReference type="OrthoDB" id="7016058at2"/>
<dbReference type="Proteomes" id="UP000293719">
    <property type="component" value="Chromosome"/>
</dbReference>
<gene>
    <name evidence="1" type="ORF">E0E05_12365</name>
</gene>
<dbReference type="RefSeq" id="WP_131616991.1">
    <property type="nucleotide sequence ID" value="NZ_CP036532.1"/>
</dbReference>